<gene>
    <name evidence="3" type="primary">Ccdc33</name>
    <name evidence="3" type="ORF">CHRMAC_R08909</name>
</gene>
<evidence type="ECO:0000256" key="1">
    <source>
        <dbReference type="SAM" id="Coils"/>
    </source>
</evidence>
<evidence type="ECO:0000313" key="3">
    <source>
        <dbReference type="EMBL" id="NWT42482.1"/>
    </source>
</evidence>
<dbReference type="PANTHER" id="PTHR21623:SF2">
    <property type="entry name" value="COILED-COIL DOMAIN-CONTAINING PROTEIN 33"/>
    <property type="match status" value="1"/>
</dbReference>
<dbReference type="GO" id="GO:0005777">
    <property type="term" value="C:peroxisome"/>
    <property type="evidence" value="ECO:0007669"/>
    <property type="project" value="TreeGrafter"/>
</dbReference>
<feature type="region of interest" description="Disordered" evidence="2">
    <location>
        <begin position="572"/>
        <end position="592"/>
    </location>
</feature>
<dbReference type="EMBL" id="VYZF01000766">
    <property type="protein sequence ID" value="NWT42482.1"/>
    <property type="molecule type" value="Genomic_DNA"/>
</dbReference>
<feature type="region of interest" description="Disordered" evidence="2">
    <location>
        <begin position="281"/>
        <end position="307"/>
    </location>
</feature>
<feature type="coiled-coil region" evidence="1">
    <location>
        <begin position="676"/>
        <end position="758"/>
    </location>
</feature>
<name>A0A7K5NIB5_CHRMC</name>
<protein>
    <submittedName>
        <fullName evidence="3">CCD33 protein</fullName>
    </submittedName>
</protein>
<evidence type="ECO:0000256" key="2">
    <source>
        <dbReference type="SAM" id="MobiDB-lite"/>
    </source>
</evidence>
<organism evidence="3 4">
    <name type="scientific">Chroicocephalus maculipennis</name>
    <name type="common">Brown-hooded gull</name>
    <name type="synonym">Larus maculipennis</name>
    <dbReference type="NCBI Taxonomy" id="287016"/>
    <lineage>
        <taxon>Eukaryota</taxon>
        <taxon>Metazoa</taxon>
        <taxon>Chordata</taxon>
        <taxon>Craniata</taxon>
        <taxon>Vertebrata</taxon>
        <taxon>Euteleostomi</taxon>
        <taxon>Archelosauria</taxon>
        <taxon>Archosauria</taxon>
        <taxon>Dinosauria</taxon>
        <taxon>Saurischia</taxon>
        <taxon>Theropoda</taxon>
        <taxon>Coelurosauria</taxon>
        <taxon>Aves</taxon>
        <taxon>Neognathae</taxon>
        <taxon>Neoaves</taxon>
        <taxon>Charadriiformes</taxon>
        <taxon>Laridae</taxon>
        <taxon>Chroicocephalus</taxon>
    </lineage>
</organism>
<feature type="region of interest" description="Disordered" evidence="2">
    <location>
        <begin position="196"/>
        <end position="234"/>
    </location>
</feature>
<comment type="caution">
    <text evidence="3">The sequence shown here is derived from an EMBL/GenBank/DDBJ whole genome shotgun (WGS) entry which is preliminary data.</text>
</comment>
<proteinExistence type="predicted"/>
<feature type="non-terminal residue" evidence="3">
    <location>
        <position position="881"/>
    </location>
</feature>
<reference evidence="3 4" key="1">
    <citation type="submission" date="2019-09" db="EMBL/GenBank/DDBJ databases">
        <title>Bird 10,000 Genomes (B10K) Project - Family phase.</title>
        <authorList>
            <person name="Zhang G."/>
        </authorList>
    </citation>
    <scope>NUCLEOTIDE SEQUENCE [LARGE SCALE GENOMIC DNA]</scope>
    <source>
        <strain evidence="3">B10K-DU-021-33</strain>
        <tissue evidence="3">Mixed tissue sample</tissue>
    </source>
</reference>
<dbReference type="AlphaFoldDB" id="A0A7K5NIB5"/>
<accession>A0A7K5NIB5</accession>
<keyword evidence="1" id="KW-0175">Coiled coil</keyword>
<feature type="non-terminal residue" evidence="3">
    <location>
        <position position="1"/>
    </location>
</feature>
<keyword evidence="4" id="KW-1185">Reference proteome</keyword>
<dbReference type="PANTHER" id="PTHR21623">
    <property type="entry name" value="SPERIOLIN-BINDING FACTOR"/>
    <property type="match status" value="1"/>
</dbReference>
<feature type="compositionally biased region" description="Pro residues" evidence="2">
    <location>
        <begin position="200"/>
        <end position="211"/>
    </location>
</feature>
<sequence>LPMADKAGEPRIPLALQRSRLQAEEKTLDFEFEVVSAQFNRQGRYALRLTVENPLLQGSNAGIRLRINNGEVTQSSAGTTDTIEQSDLNQIYSFQQKKFTFTLPRGFCKNDKNHDVRLHIEALYFPGRAERMRRSRQVGEAFFAIYPRTNQPRMKLSARRDEDWYRYSAMMALLRVGSEQPAMHCGRLAFTASLHEHRPPTTPASPPPPSPSTREEDQQAAGTAPASPALDIPVPSRLLCTPERFPNCPRTGHGTAQVDNMPWMKSQSPGWLRLSLGAVREGHQPPGTPPGRDGGEGSGFIRTPGDFHSIIGLEGTSGDHLHLGSPLQSPLQQFPVLLEPGSPELDTALQVRPPQGRAEGEDDLPPPAGHNLLDALKDATGLLGHEGALLAHGHPVVHQDSRSLSKELLSSRSPPICPGAWGYSSPGDFAAEHRAWLRGISPQVSRRQSLPLGTIPISLPAGLRGAGGAGASFWRSPWQWDLVASPQEMVCFQFPWTSWQRGARPKPAICCCRGTRNRSPFGSKQMGWRTACVPAWSRLFTRLRERRGIRQLGETQPALPVLSAPQSAPCKAGHGLRSFNRAEKNGSKPSPRSASAVLYPFGFPAERNGFPSTARRGCKEVGSYRLALKRMAGDLLSLRQRVTSLEVENGHLRHSLALQEELGHTLLADHVAPAVADTLKRKLAASTAEMRRLKDRVQQLQNELIRKNDREKDLVLLQRAHQQQQATLRRCQEKVAKTKGLEETVRQQEKVIEAMERVLQEKLSGTGRSPEKPAGHIPVATPPHPTGKAHSGKVYAALLEENHRLRDELARPHHPLPPITPQPPALPGVFGDAEKLSLLAKLEEAQARGRVLERQLEEAARRWGREKQDLGTRLLEREHGF</sequence>
<dbReference type="Proteomes" id="UP000524558">
    <property type="component" value="Unassembled WGS sequence"/>
</dbReference>
<evidence type="ECO:0000313" key="4">
    <source>
        <dbReference type="Proteomes" id="UP000524558"/>
    </source>
</evidence>
<dbReference type="InterPro" id="IPR039889">
    <property type="entry name" value="CCD33"/>
</dbReference>